<dbReference type="CDD" id="cd07989">
    <property type="entry name" value="LPLAT_AGPAT-like"/>
    <property type="match status" value="1"/>
</dbReference>
<comment type="caution">
    <text evidence="5">The sequence shown here is derived from an EMBL/GenBank/DDBJ whole genome shotgun (WGS) entry which is preliminary data.</text>
</comment>
<evidence type="ECO:0000259" key="4">
    <source>
        <dbReference type="SMART" id="SM00563"/>
    </source>
</evidence>
<dbReference type="PANTHER" id="PTHR10434:SF40">
    <property type="entry name" value="1-ACYL-SN-GLYCEROL-3-PHOSPHATE ACYLTRANSFERASE"/>
    <property type="match status" value="1"/>
</dbReference>
<evidence type="ECO:0000256" key="3">
    <source>
        <dbReference type="ARBA" id="ARBA00023315"/>
    </source>
</evidence>
<keyword evidence="3" id="KW-0012">Acyltransferase</keyword>
<accession>A0ABP9V3A7</accession>
<protein>
    <submittedName>
        <fullName evidence="5">Bifunctional protein Aas</fullName>
    </submittedName>
</protein>
<dbReference type="SMART" id="SM00563">
    <property type="entry name" value="PlsC"/>
    <property type="match status" value="1"/>
</dbReference>
<dbReference type="SUPFAM" id="SSF69593">
    <property type="entry name" value="Glycerol-3-phosphate (1)-acyltransferase"/>
    <property type="match status" value="1"/>
</dbReference>
<dbReference type="RefSeq" id="WP_346189690.1">
    <property type="nucleotide sequence ID" value="NZ_BAABRL010000012.1"/>
</dbReference>
<dbReference type="Proteomes" id="UP001424741">
    <property type="component" value="Unassembled WGS sequence"/>
</dbReference>
<dbReference type="Pfam" id="PF01553">
    <property type="entry name" value="Acyltransferase"/>
    <property type="match status" value="1"/>
</dbReference>
<comment type="pathway">
    <text evidence="1">Lipid metabolism.</text>
</comment>
<proteinExistence type="predicted"/>
<evidence type="ECO:0000313" key="6">
    <source>
        <dbReference type="Proteomes" id="UP001424741"/>
    </source>
</evidence>
<dbReference type="PANTHER" id="PTHR10434">
    <property type="entry name" value="1-ACYL-SN-GLYCEROL-3-PHOSPHATE ACYLTRANSFERASE"/>
    <property type="match status" value="1"/>
</dbReference>
<sequence>MKTVYWIGYLFFKCAGRAFFNRRIINEEKLVEDGGVLMCANHESFLDPPLIGISYPENVTYLARKTLFKGFFKWLYTNWDAIPVDQENPDMTGLKNIIKALKNGKKVVMFPEGARTLDGNLGPALPGVGLIVAKSQATVQPMRIFGAREALPRGSGKLRRSQIDVVVGDPIYFTKEELKEYRGKEGYQKISERIMEAIAKIERPDFKEI</sequence>
<evidence type="ECO:0000256" key="1">
    <source>
        <dbReference type="ARBA" id="ARBA00005189"/>
    </source>
</evidence>
<evidence type="ECO:0000256" key="2">
    <source>
        <dbReference type="ARBA" id="ARBA00022679"/>
    </source>
</evidence>
<name>A0ABP9V3A7_9BACT</name>
<reference evidence="5 6" key="1">
    <citation type="submission" date="2024-02" db="EMBL/GenBank/DDBJ databases">
        <title>Rubritalea halochordaticola NBRC 107102.</title>
        <authorList>
            <person name="Ichikawa N."/>
            <person name="Katano-Makiyama Y."/>
            <person name="Hidaka K."/>
        </authorList>
    </citation>
    <scope>NUCLEOTIDE SEQUENCE [LARGE SCALE GENOMIC DNA]</scope>
    <source>
        <strain evidence="5 6">NBRC 107102</strain>
    </source>
</reference>
<organism evidence="5 6">
    <name type="scientific">Rubritalea halochordaticola</name>
    <dbReference type="NCBI Taxonomy" id="714537"/>
    <lineage>
        <taxon>Bacteria</taxon>
        <taxon>Pseudomonadati</taxon>
        <taxon>Verrucomicrobiota</taxon>
        <taxon>Verrucomicrobiia</taxon>
        <taxon>Verrucomicrobiales</taxon>
        <taxon>Rubritaleaceae</taxon>
        <taxon>Rubritalea</taxon>
    </lineage>
</organism>
<feature type="domain" description="Phospholipid/glycerol acyltransferase" evidence="4">
    <location>
        <begin position="36"/>
        <end position="147"/>
    </location>
</feature>
<evidence type="ECO:0000313" key="5">
    <source>
        <dbReference type="EMBL" id="GAA5497142.1"/>
    </source>
</evidence>
<dbReference type="InterPro" id="IPR002123">
    <property type="entry name" value="Plipid/glycerol_acylTrfase"/>
</dbReference>
<dbReference type="EMBL" id="BAABRL010000012">
    <property type="protein sequence ID" value="GAA5497142.1"/>
    <property type="molecule type" value="Genomic_DNA"/>
</dbReference>
<gene>
    <name evidence="5" type="primary">aas_3</name>
    <name evidence="5" type="ORF">Rhal01_03332</name>
</gene>
<keyword evidence="6" id="KW-1185">Reference proteome</keyword>
<keyword evidence="2" id="KW-0808">Transferase</keyword>